<proteinExistence type="predicted"/>
<dbReference type="Proteomes" id="UP000241538">
    <property type="component" value="Chromosome"/>
</dbReference>
<dbReference type="RefSeq" id="WP_107319483.1">
    <property type="nucleotide sequence ID" value="NZ_CP028349.1"/>
</dbReference>
<evidence type="ECO:0000256" key="1">
    <source>
        <dbReference type="SAM" id="Phobius"/>
    </source>
</evidence>
<accession>A0AAN1NQD9</accession>
<gene>
    <name evidence="2" type="ORF">C9381_09045</name>
</gene>
<evidence type="ECO:0000313" key="2">
    <source>
        <dbReference type="EMBL" id="AVV37322.1"/>
    </source>
</evidence>
<evidence type="ECO:0000313" key="3">
    <source>
        <dbReference type="Proteomes" id="UP000241538"/>
    </source>
</evidence>
<keyword evidence="1" id="KW-0812">Transmembrane</keyword>
<dbReference type="EMBL" id="CP028349">
    <property type="protein sequence ID" value="AVV37322.1"/>
    <property type="molecule type" value="Genomic_DNA"/>
</dbReference>
<keyword evidence="1" id="KW-0472">Membrane</keyword>
<name>A0AAN1NQD9_9GAMM</name>
<dbReference type="AlphaFoldDB" id="A0AAN1NQD9"/>
<keyword evidence="1" id="KW-1133">Transmembrane helix</keyword>
<sequence length="153" mass="17481">MNRDDLEFSVTYSYYLEKMNYRLLTRIDKLITLTLIVLGFSVFAKFSNMFVFGAVVAVLSVLQLVYQFAQEAGASKEQMRHYRSLMVNMKNIGDEELRQRFAKIQDSDSMPWQSLEDAAYNRTLIALGHTASLTKLSAKDSVLSWFAGDLPKS</sequence>
<feature type="transmembrane region" description="Helical" evidence="1">
    <location>
        <begin position="27"/>
        <end position="44"/>
    </location>
</feature>
<protein>
    <submittedName>
        <fullName evidence="2">Uncharacterized protein</fullName>
    </submittedName>
</protein>
<feature type="transmembrane region" description="Helical" evidence="1">
    <location>
        <begin position="50"/>
        <end position="69"/>
    </location>
</feature>
<organism evidence="2 3">
    <name type="scientific">Pantoea vagans</name>
    <dbReference type="NCBI Taxonomy" id="470934"/>
    <lineage>
        <taxon>Bacteria</taxon>
        <taxon>Pseudomonadati</taxon>
        <taxon>Pseudomonadota</taxon>
        <taxon>Gammaproteobacteria</taxon>
        <taxon>Enterobacterales</taxon>
        <taxon>Erwiniaceae</taxon>
        <taxon>Pantoea</taxon>
    </lineage>
</organism>
<reference evidence="2 3" key="1">
    <citation type="journal article" date="2018" name="Int J Genomics">
        <title>Comparative Genomics Analysis of Plasmid pPV989-94 from a Clinical Isolate of Pantoea vagans PV989.</title>
        <authorList>
            <person name="Xu L."/>
            <person name="Yin M."/>
            <person name="Zhu T."/>
            <person name="Lu J."/>
            <person name="Bao Q."/>
        </authorList>
    </citation>
    <scope>NUCLEOTIDE SEQUENCE [LARGE SCALE GENOMIC DNA]</scope>
    <source>
        <strain evidence="2 3">PV989</strain>
    </source>
</reference>